<dbReference type="InterPro" id="IPR017930">
    <property type="entry name" value="Myb_dom"/>
</dbReference>
<evidence type="ECO:0000259" key="3">
    <source>
        <dbReference type="PROSITE" id="PS51294"/>
    </source>
</evidence>
<dbReference type="EMBL" id="JABWAB010000001">
    <property type="protein sequence ID" value="KAF6058510.1"/>
    <property type="molecule type" value="Genomic_DNA"/>
</dbReference>
<evidence type="ECO:0000259" key="2">
    <source>
        <dbReference type="PROSITE" id="PS50090"/>
    </source>
</evidence>
<dbReference type="SUPFAM" id="SSF46689">
    <property type="entry name" value="Homeodomain-like"/>
    <property type="match status" value="1"/>
</dbReference>
<comment type="caution">
    <text evidence="4">The sequence shown here is derived from an EMBL/GenBank/DDBJ whole genome shotgun (WGS) entry which is preliminary data.</text>
</comment>
<dbReference type="AlphaFoldDB" id="A0A8X7NNN8"/>
<dbReference type="PROSITE" id="PS50090">
    <property type="entry name" value="MYB_LIKE"/>
    <property type="match status" value="1"/>
</dbReference>
<feature type="compositionally biased region" description="Polar residues" evidence="1">
    <location>
        <begin position="94"/>
        <end position="107"/>
    </location>
</feature>
<feature type="compositionally biased region" description="Polar residues" evidence="1">
    <location>
        <begin position="136"/>
        <end position="146"/>
    </location>
</feature>
<keyword evidence="4" id="KW-0238">DNA-binding</keyword>
<feature type="region of interest" description="Disordered" evidence="1">
    <location>
        <begin position="1"/>
        <end position="107"/>
    </location>
</feature>
<feature type="compositionally biased region" description="Polar residues" evidence="1">
    <location>
        <begin position="173"/>
        <end position="182"/>
    </location>
</feature>
<dbReference type="GO" id="GO:0003677">
    <property type="term" value="F:DNA binding"/>
    <property type="evidence" value="ECO:0007669"/>
    <property type="project" value="UniProtKB-KW"/>
</dbReference>
<proteinExistence type="predicted"/>
<reference evidence="4" key="1">
    <citation type="submission" date="2020-03" db="EMBL/GenBank/DDBJ databases">
        <title>FDA dAtabase for Regulatory Grade micrObial Sequences (FDA-ARGOS): Supporting development and validation of Infectious Disease Dx tests.</title>
        <authorList>
            <person name="Campos J."/>
            <person name="Goldberg B."/>
            <person name="Tallon L."/>
            <person name="Sadzewicz L."/>
            <person name="Vavikolanu K."/>
            <person name="Mehta A."/>
            <person name="Aluvathingal J."/>
            <person name="Nadendla S."/>
            <person name="Nandy P."/>
            <person name="Geyer C."/>
            <person name="Yan Y."/>
            <person name="Sichtig H."/>
        </authorList>
    </citation>
    <scope>NUCLEOTIDE SEQUENCE [LARGE SCALE GENOMIC DNA]</scope>
    <source>
        <strain evidence="4">FDAARGOS_652</strain>
    </source>
</reference>
<feature type="region of interest" description="Disordered" evidence="1">
    <location>
        <begin position="136"/>
        <end position="182"/>
    </location>
</feature>
<organism evidence="4 5">
    <name type="scientific">Candida parapsilosis</name>
    <name type="common">Yeast</name>
    <dbReference type="NCBI Taxonomy" id="5480"/>
    <lineage>
        <taxon>Eukaryota</taxon>
        <taxon>Fungi</taxon>
        <taxon>Dikarya</taxon>
        <taxon>Ascomycota</taxon>
        <taxon>Saccharomycotina</taxon>
        <taxon>Pichiomycetes</taxon>
        <taxon>Debaryomycetaceae</taxon>
        <taxon>Candida/Lodderomyces clade</taxon>
        <taxon>Candida</taxon>
    </lineage>
</organism>
<sequence length="429" mass="48761">MLTLMGNKDIFKPSTFPKRKRKHEQAQVAKPRNLRYKPSIEALNILKKPINLGEGDMSEAETSLESVPNPEEGDSRADDSFSSQNFQVKDKHSSTQGSPSAPLPSSNVLFRSQQNQSPVLPHINIGQNLTLPSRHVNVSRSQQTESVPEAATVVSQQSLPQHMPEQQLPPMHTLQSYPTSQQNLPLQQETRYYYSSSQSQAPAEPYQLIPPPQSQTTPYPPSLIPLQQIPTTYSHNPEYYPSYQPPQLPPHPQYIPMHHMQQHYYQQPMSSSSSAPAQHQFYYNVVPYTMPDPYAGYVGVPRKSKQSSTWSADEDKLLRELKEVQKLGWREISTFFHERTPNACQFRWRRIISNLDVGSKVPSTEASDKEKESNASSFAETNFASQEERQSRVEGLPSETRASTEEDDDETNLNKKSHNQTNKIDFLLN</sequence>
<dbReference type="Proteomes" id="UP000590412">
    <property type="component" value="Unassembled WGS sequence"/>
</dbReference>
<protein>
    <submittedName>
        <fullName evidence="4">Myb-like DNA-binding domain family protein</fullName>
    </submittedName>
</protein>
<dbReference type="CDD" id="cd00167">
    <property type="entry name" value="SANT"/>
    <property type="match status" value="1"/>
</dbReference>
<dbReference type="SMART" id="SM00717">
    <property type="entry name" value="SANT"/>
    <property type="match status" value="1"/>
</dbReference>
<dbReference type="Pfam" id="PF13921">
    <property type="entry name" value="Myb_DNA-bind_6"/>
    <property type="match status" value="1"/>
</dbReference>
<feature type="compositionally biased region" description="Polar residues" evidence="1">
    <location>
        <begin position="374"/>
        <end position="385"/>
    </location>
</feature>
<gene>
    <name evidence="4" type="ORF">FOB60_000092</name>
</gene>
<feature type="domain" description="HTH myb-type" evidence="3">
    <location>
        <begin position="302"/>
        <end position="356"/>
    </location>
</feature>
<evidence type="ECO:0000256" key="1">
    <source>
        <dbReference type="SAM" id="MobiDB-lite"/>
    </source>
</evidence>
<feature type="region of interest" description="Disordered" evidence="1">
    <location>
        <begin position="360"/>
        <end position="429"/>
    </location>
</feature>
<feature type="domain" description="Myb-like" evidence="2">
    <location>
        <begin position="302"/>
        <end position="352"/>
    </location>
</feature>
<dbReference type="PROSITE" id="PS51294">
    <property type="entry name" value="HTH_MYB"/>
    <property type="match status" value="1"/>
</dbReference>
<evidence type="ECO:0000313" key="5">
    <source>
        <dbReference type="Proteomes" id="UP000590412"/>
    </source>
</evidence>
<dbReference type="OrthoDB" id="2143914at2759"/>
<evidence type="ECO:0000313" key="4">
    <source>
        <dbReference type="EMBL" id="KAF6058510.1"/>
    </source>
</evidence>
<dbReference type="InterPro" id="IPR009057">
    <property type="entry name" value="Homeodomain-like_sf"/>
</dbReference>
<dbReference type="Gene3D" id="1.10.10.60">
    <property type="entry name" value="Homeodomain-like"/>
    <property type="match status" value="1"/>
</dbReference>
<name>A0A8X7NNN8_CANPA</name>
<accession>A0A8X7NNN8</accession>
<dbReference type="InterPro" id="IPR001005">
    <property type="entry name" value="SANT/Myb"/>
</dbReference>